<protein>
    <submittedName>
        <fullName evidence="1">Uncharacterized protein</fullName>
    </submittedName>
</protein>
<accession>A0A481YPC9</accession>
<gene>
    <name evidence="1" type="ORF">LCDPAC01_01430</name>
</gene>
<dbReference type="EMBL" id="MK500284">
    <property type="protein sequence ID" value="QBK84662.1"/>
    <property type="molecule type" value="Genomic_DNA"/>
</dbReference>
<organism evidence="1">
    <name type="scientific">Pithovirus LCDPAC01</name>
    <dbReference type="NCBI Taxonomy" id="2506600"/>
    <lineage>
        <taxon>Viruses</taxon>
        <taxon>Pithoviruses</taxon>
    </lineage>
</organism>
<name>A0A481YPC9_9VIRU</name>
<reference evidence="1" key="1">
    <citation type="journal article" date="2019" name="MBio">
        <title>Virus Genomes from Deep Sea Sediments Expand the Ocean Megavirome and Support Independent Origins of Viral Gigantism.</title>
        <authorList>
            <person name="Backstrom D."/>
            <person name="Yutin N."/>
            <person name="Jorgensen S.L."/>
            <person name="Dharamshi J."/>
            <person name="Homa F."/>
            <person name="Zaremba-Niedwiedzka K."/>
            <person name="Spang A."/>
            <person name="Wolf Y.I."/>
            <person name="Koonin E.V."/>
            <person name="Ettema T.J."/>
        </authorList>
    </citation>
    <scope>NUCLEOTIDE SEQUENCE</scope>
</reference>
<sequence>MDPVPNYFPGIYRLLTRASTDDEGSMIFLERNIKRLFFNLEGVLDDSIVTPKMKILEDDLVLSRSDLGLMVLRTGVCIIRIINALMDKGY</sequence>
<proteinExistence type="predicted"/>
<evidence type="ECO:0000313" key="1">
    <source>
        <dbReference type="EMBL" id="QBK84662.1"/>
    </source>
</evidence>